<dbReference type="InterPro" id="IPR029055">
    <property type="entry name" value="Ntn_hydrolases_N"/>
</dbReference>
<dbReference type="OrthoDB" id="7477491at2759"/>
<dbReference type="PANTHER" id="PTHR47278">
    <property type="entry name" value="GLUTATHIONE HYDROLASE 6"/>
    <property type="match status" value="1"/>
</dbReference>
<dbReference type="AlphaFoldDB" id="A0A4C1U2X4"/>
<evidence type="ECO:0000313" key="4">
    <source>
        <dbReference type="Proteomes" id="UP000299102"/>
    </source>
</evidence>
<evidence type="ECO:0000256" key="1">
    <source>
        <dbReference type="SAM" id="MobiDB-lite"/>
    </source>
</evidence>
<keyword evidence="2" id="KW-0812">Transmembrane</keyword>
<name>A0A4C1U2X4_EUMVA</name>
<dbReference type="PRINTS" id="PR01210">
    <property type="entry name" value="GGTRANSPTASE"/>
</dbReference>
<feature type="transmembrane region" description="Helical" evidence="2">
    <location>
        <begin position="39"/>
        <end position="60"/>
    </location>
</feature>
<feature type="region of interest" description="Disordered" evidence="1">
    <location>
        <begin position="207"/>
        <end position="236"/>
    </location>
</feature>
<keyword evidence="3" id="KW-0378">Hydrolase</keyword>
<feature type="region of interest" description="Disordered" evidence="1">
    <location>
        <begin position="740"/>
        <end position="762"/>
    </location>
</feature>
<dbReference type="InterPro" id="IPR052688">
    <property type="entry name" value="Gamma-glutamyltransfase"/>
</dbReference>
<keyword evidence="2" id="KW-1133">Transmembrane helix</keyword>
<dbReference type="GO" id="GO:0016787">
    <property type="term" value="F:hydrolase activity"/>
    <property type="evidence" value="ECO:0007669"/>
    <property type="project" value="UniProtKB-KW"/>
</dbReference>
<dbReference type="SUPFAM" id="SSF56235">
    <property type="entry name" value="N-terminal nucleophile aminohydrolases (Ntn hydrolases)"/>
    <property type="match status" value="1"/>
</dbReference>
<keyword evidence="2" id="KW-0472">Membrane</keyword>
<evidence type="ECO:0000256" key="2">
    <source>
        <dbReference type="SAM" id="Phobius"/>
    </source>
</evidence>
<proteinExistence type="predicted"/>
<feature type="compositionally biased region" description="Polar residues" evidence="1">
    <location>
        <begin position="207"/>
        <end position="221"/>
    </location>
</feature>
<accession>A0A4C1U2X4</accession>
<evidence type="ECO:0000313" key="3">
    <source>
        <dbReference type="EMBL" id="GBP20610.1"/>
    </source>
</evidence>
<gene>
    <name evidence="3" type="primary">Ggt6</name>
    <name evidence="3" type="ORF">EVAR_93724_1</name>
</gene>
<dbReference type="PANTHER" id="PTHR47278:SF1">
    <property type="entry name" value="GLUTATHIONE HYDROLASE 6"/>
    <property type="match status" value="1"/>
</dbReference>
<comment type="caution">
    <text evidence="3">The sequence shown here is derived from an EMBL/GenBank/DDBJ whole genome shotgun (WGS) entry which is preliminary data.</text>
</comment>
<reference evidence="3 4" key="1">
    <citation type="journal article" date="2019" name="Commun. Biol.">
        <title>The bagworm genome reveals a unique fibroin gene that provides high tensile strength.</title>
        <authorList>
            <person name="Kono N."/>
            <person name="Nakamura H."/>
            <person name="Ohtoshi R."/>
            <person name="Tomita M."/>
            <person name="Numata K."/>
            <person name="Arakawa K."/>
        </authorList>
    </citation>
    <scope>NUCLEOTIDE SEQUENCE [LARGE SCALE GENOMIC DNA]</scope>
</reference>
<dbReference type="Pfam" id="PF01019">
    <property type="entry name" value="G_glu_transpept"/>
    <property type="match status" value="1"/>
</dbReference>
<dbReference type="EMBL" id="BGZK01000120">
    <property type="protein sequence ID" value="GBP20610.1"/>
    <property type="molecule type" value="Genomic_DNA"/>
</dbReference>
<dbReference type="Proteomes" id="UP000299102">
    <property type="component" value="Unassembled WGS sequence"/>
</dbReference>
<sequence>MIHLCAIQRAITTELREYAPLNKWSNVAGRGACADPRTIASFFCVLSVAITIALFTQIYYGDFEVSAHGSVASSAGACSQAGADALRAGGGALDAAAAAALCLAVVAPHRAGFDASGSLMLWDYRSERSQPPVVAQWGGASRSVGSKDARPRLLGALAFLHARFGRLPWSKILQPALDLVILYSIADPSENAPPKYDLLNDPFPSLNYQKPSGGSDTNRPSRNLARGRSERGHARNLSSGRNAFLVEFPSARCRPPRPPTALRLAIRKERNSKFGRLHTSFSIRRLFYTTAQKRQRHVFGFHPGKQARKPMKVVIPPTDTSNPRRATRTLPTSGINCICDGRGMGYKWKVGYRNSNSLNEIQQHKLLSTNRTSITSELVASLGLDLEQPLEDLMNKQNLTRPQLAAFLTELQQNTSHQLAEAWSPNVTITDAKAVRLGEWIIQLPTSQPAADAAVRALSPLFENEASFSTKLAGSMKRLQTEGGWPPAGIATGIAVIDTRDVYVSLVMGLSDWLGTKQLSAEGWLRDDKGTSPPPPAILAQEQTCGERYVVGAGDTAALVQVMGALTLSEAGLSKAVEQPRTLPLLTGGLGLEARTAASSALVVALNAQGIAQDAPRPYPSVNVVQQSGDVLGSHADSRGECGASQSNQIIKTTTCSRNESVCIATRSAAGGGAGRAERCAGVALVSVPAVVYSIERCAVGRAVPALYFCIALPAAPLYLSSRRARVSCVAFVCGAPPRSVRKRSGDLPAEVDQAAGDVGAA</sequence>
<protein>
    <submittedName>
        <fullName evidence="3">Glutathione hydrolase 6</fullName>
    </submittedName>
</protein>
<organism evidence="3 4">
    <name type="scientific">Eumeta variegata</name>
    <name type="common">Bagworm moth</name>
    <name type="synonym">Eumeta japonica</name>
    <dbReference type="NCBI Taxonomy" id="151549"/>
    <lineage>
        <taxon>Eukaryota</taxon>
        <taxon>Metazoa</taxon>
        <taxon>Ecdysozoa</taxon>
        <taxon>Arthropoda</taxon>
        <taxon>Hexapoda</taxon>
        <taxon>Insecta</taxon>
        <taxon>Pterygota</taxon>
        <taxon>Neoptera</taxon>
        <taxon>Endopterygota</taxon>
        <taxon>Lepidoptera</taxon>
        <taxon>Glossata</taxon>
        <taxon>Ditrysia</taxon>
        <taxon>Tineoidea</taxon>
        <taxon>Psychidae</taxon>
        <taxon>Oiketicinae</taxon>
        <taxon>Eumeta</taxon>
    </lineage>
</organism>
<dbReference type="GO" id="GO:0070062">
    <property type="term" value="C:extracellular exosome"/>
    <property type="evidence" value="ECO:0007669"/>
    <property type="project" value="TreeGrafter"/>
</dbReference>
<keyword evidence="4" id="KW-1185">Reference proteome</keyword>
<dbReference type="STRING" id="151549.A0A4C1U2X4"/>